<organism evidence="2 3">
    <name type="scientific">Helobdella robusta</name>
    <name type="common">Californian leech</name>
    <dbReference type="NCBI Taxonomy" id="6412"/>
    <lineage>
        <taxon>Eukaryota</taxon>
        <taxon>Metazoa</taxon>
        <taxon>Spiralia</taxon>
        <taxon>Lophotrochozoa</taxon>
        <taxon>Annelida</taxon>
        <taxon>Clitellata</taxon>
        <taxon>Hirudinea</taxon>
        <taxon>Rhynchobdellida</taxon>
        <taxon>Glossiphoniidae</taxon>
        <taxon>Helobdella</taxon>
    </lineage>
</organism>
<sequence>MECYDCRVTSSKSKLYNMQKPGETGVFCDNMNISNIQVTRDGRYMNVGENMYSNRQGLWGNFLFNSTRDPCIPVETYSNLQVITDNLMYNFWHLMGSWSRVGPSTYDSLHNHGDQYNRWAAGNFLPQPVKSLYDHRNVDPKGLWSPEGLKEKLPY</sequence>
<dbReference type="KEGG" id="hro:HELRODRAFT_192374"/>
<dbReference type="Proteomes" id="UP000015101">
    <property type="component" value="Unassembled WGS sequence"/>
</dbReference>
<evidence type="ECO:0000313" key="3">
    <source>
        <dbReference type="Proteomes" id="UP000015101"/>
    </source>
</evidence>
<name>T1FTV7_HELRO</name>
<evidence type="ECO:0000313" key="1">
    <source>
        <dbReference type="EMBL" id="ESO01093.1"/>
    </source>
</evidence>
<gene>
    <name evidence="2" type="primary">20212254</name>
    <name evidence="1" type="ORF">HELRODRAFT_192374</name>
</gene>
<accession>T1FTV7</accession>
<proteinExistence type="predicted"/>
<reference evidence="3" key="1">
    <citation type="submission" date="2012-12" db="EMBL/GenBank/DDBJ databases">
        <authorList>
            <person name="Hellsten U."/>
            <person name="Grimwood J."/>
            <person name="Chapman J.A."/>
            <person name="Shapiro H."/>
            <person name="Aerts A."/>
            <person name="Otillar R.P."/>
            <person name="Terry A.Y."/>
            <person name="Boore J.L."/>
            <person name="Simakov O."/>
            <person name="Marletaz F."/>
            <person name="Cho S.-J."/>
            <person name="Edsinger-Gonzales E."/>
            <person name="Havlak P."/>
            <person name="Kuo D.-H."/>
            <person name="Larsson T."/>
            <person name="Lv J."/>
            <person name="Arendt D."/>
            <person name="Savage R."/>
            <person name="Osoegawa K."/>
            <person name="de Jong P."/>
            <person name="Lindberg D.R."/>
            <person name="Seaver E.C."/>
            <person name="Weisblat D.A."/>
            <person name="Putnam N.H."/>
            <person name="Grigoriev I.V."/>
            <person name="Rokhsar D.S."/>
        </authorList>
    </citation>
    <scope>NUCLEOTIDE SEQUENCE</scope>
</reference>
<reference evidence="1 3" key="2">
    <citation type="journal article" date="2013" name="Nature">
        <title>Insights into bilaterian evolution from three spiralian genomes.</title>
        <authorList>
            <person name="Simakov O."/>
            <person name="Marletaz F."/>
            <person name="Cho S.J."/>
            <person name="Edsinger-Gonzales E."/>
            <person name="Havlak P."/>
            <person name="Hellsten U."/>
            <person name="Kuo D.H."/>
            <person name="Larsson T."/>
            <person name="Lv J."/>
            <person name="Arendt D."/>
            <person name="Savage R."/>
            <person name="Osoegawa K."/>
            <person name="de Jong P."/>
            <person name="Grimwood J."/>
            <person name="Chapman J.A."/>
            <person name="Shapiro H."/>
            <person name="Aerts A."/>
            <person name="Otillar R.P."/>
            <person name="Terry A.Y."/>
            <person name="Boore J.L."/>
            <person name="Grigoriev I.V."/>
            <person name="Lindberg D.R."/>
            <person name="Seaver E.C."/>
            <person name="Weisblat D.A."/>
            <person name="Putnam N.H."/>
            <person name="Rokhsar D.S."/>
        </authorList>
    </citation>
    <scope>NUCLEOTIDE SEQUENCE</scope>
</reference>
<dbReference type="EMBL" id="AMQM01005151">
    <property type="status" value="NOT_ANNOTATED_CDS"/>
    <property type="molecule type" value="Genomic_DNA"/>
</dbReference>
<dbReference type="GeneID" id="20212254"/>
<keyword evidence="3" id="KW-1185">Reference proteome</keyword>
<dbReference type="EMBL" id="KB096830">
    <property type="protein sequence ID" value="ESO01093.1"/>
    <property type="molecule type" value="Genomic_DNA"/>
</dbReference>
<dbReference type="RefSeq" id="XP_009020805.1">
    <property type="nucleotide sequence ID" value="XM_009022557.1"/>
</dbReference>
<dbReference type="CTD" id="20212254"/>
<dbReference type="EnsemblMetazoa" id="HelroT192374">
    <property type="protein sequence ID" value="HelroP192374"/>
    <property type="gene ID" value="HelroG192374"/>
</dbReference>
<reference evidence="2" key="3">
    <citation type="submission" date="2015-06" db="UniProtKB">
        <authorList>
            <consortium name="EnsemblMetazoa"/>
        </authorList>
    </citation>
    <scope>IDENTIFICATION</scope>
</reference>
<dbReference type="InParanoid" id="T1FTV7"/>
<evidence type="ECO:0000313" key="2">
    <source>
        <dbReference type="EnsemblMetazoa" id="HelroP192374"/>
    </source>
</evidence>
<dbReference type="HOGENOM" id="CLU_1697437_0_0_1"/>
<dbReference type="AlphaFoldDB" id="T1FTV7"/>
<protein>
    <submittedName>
        <fullName evidence="1 2">Uncharacterized protein</fullName>
    </submittedName>
</protein>